<accession>A0A402A0M2</accession>
<gene>
    <name evidence="1" type="ORF">KTT_25220</name>
</gene>
<reference evidence="2" key="1">
    <citation type="submission" date="2018-12" db="EMBL/GenBank/DDBJ databases">
        <title>Tengunoibacter tsumagoiensis gen. nov., sp. nov., Dictyobacter kobayashii sp. nov., D. alpinus sp. nov., and D. joshuensis sp. nov. and description of Dictyobacteraceae fam. nov. within the order Ktedonobacterales isolated from Tengu-no-mugimeshi.</title>
        <authorList>
            <person name="Wang C.M."/>
            <person name="Zheng Y."/>
            <person name="Sakai Y."/>
            <person name="Toyoda A."/>
            <person name="Minakuchi Y."/>
            <person name="Abe K."/>
            <person name="Yokota A."/>
            <person name="Yabe S."/>
        </authorList>
    </citation>
    <scope>NUCLEOTIDE SEQUENCE [LARGE SCALE GENOMIC DNA]</scope>
    <source>
        <strain evidence="2">Uno3</strain>
    </source>
</reference>
<dbReference type="SUPFAM" id="SSF51445">
    <property type="entry name" value="(Trans)glycosidases"/>
    <property type="match status" value="1"/>
</dbReference>
<dbReference type="Proteomes" id="UP000287352">
    <property type="component" value="Unassembled WGS sequence"/>
</dbReference>
<dbReference type="Gene3D" id="3.20.20.80">
    <property type="entry name" value="Glycosidases"/>
    <property type="match status" value="1"/>
</dbReference>
<dbReference type="PANTHER" id="PTHR12631:SF10">
    <property type="entry name" value="BETA-XYLOSIDASE-LIKE PROTEIN-RELATED"/>
    <property type="match status" value="1"/>
</dbReference>
<keyword evidence="2" id="KW-1185">Reference proteome</keyword>
<dbReference type="InterPro" id="IPR051923">
    <property type="entry name" value="Glycosyl_Hydrolase_39"/>
</dbReference>
<dbReference type="PANTHER" id="PTHR12631">
    <property type="entry name" value="ALPHA-L-IDURONIDASE"/>
    <property type="match status" value="1"/>
</dbReference>
<dbReference type="OrthoDB" id="143943at2"/>
<comment type="caution">
    <text evidence="1">The sequence shown here is derived from an EMBL/GenBank/DDBJ whole genome shotgun (WGS) entry which is preliminary data.</text>
</comment>
<proteinExistence type="predicted"/>
<dbReference type="RefSeq" id="WP_126580261.1">
    <property type="nucleotide sequence ID" value="NZ_BIFR01000001.1"/>
</dbReference>
<organism evidence="1 2">
    <name type="scientific">Tengunoibacter tsumagoiensis</name>
    <dbReference type="NCBI Taxonomy" id="2014871"/>
    <lineage>
        <taxon>Bacteria</taxon>
        <taxon>Bacillati</taxon>
        <taxon>Chloroflexota</taxon>
        <taxon>Ktedonobacteria</taxon>
        <taxon>Ktedonobacterales</taxon>
        <taxon>Dictyobacteraceae</taxon>
        <taxon>Tengunoibacter</taxon>
    </lineage>
</organism>
<evidence type="ECO:0000313" key="1">
    <source>
        <dbReference type="EMBL" id="GCE12663.1"/>
    </source>
</evidence>
<sequence length="462" mass="51717">MRVSEVGRRLMRCLIVLGPFVLLFWRGELIVPQGSHSQAVSVTVSSVLLDRVSTFSLGATHTQNDVDNGDDSLHIQAVEQLLQQTLIYQNQHIMGWGVEDPEPARGVYNWQSLDERVALMRRTHAQMILTLCCAPGWMRTPDHRNEWDDLEEAPAPQHIVDFAALAQTIALRYPDVHYFQVWNELKGMWSDATGATAGLEDLNRWDYERYTVLYNAVYDAIKEVRPDALIGGPYVVMGSNGDASTLSEAGPTYAWGTLDQRPLDVITYWLAHKHGADFITLDGSMVNDDGIWLTDPFEAARKFVDIDNWVRQQPHGGATLPIWWAEWYVGVPSSHAKNLTYLTAVMTAAQIFTLESQAQVVLTWEPQGDAQGYSSPEGLWTDPRAPAGGKATPYAAIAQTFSTYFKPGTRIYRATSTSSTVIVLASQLKTILVNRLPLAQEVIVDRTVYTLRPYQVLVVDTY</sequence>
<evidence type="ECO:0008006" key="3">
    <source>
        <dbReference type="Google" id="ProtNLM"/>
    </source>
</evidence>
<dbReference type="AlphaFoldDB" id="A0A402A0M2"/>
<dbReference type="GO" id="GO:0004553">
    <property type="term" value="F:hydrolase activity, hydrolyzing O-glycosyl compounds"/>
    <property type="evidence" value="ECO:0007669"/>
    <property type="project" value="TreeGrafter"/>
</dbReference>
<name>A0A402A0M2_9CHLR</name>
<dbReference type="EMBL" id="BIFR01000001">
    <property type="protein sequence ID" value="GCE12663.1"/>
    <property type="molecule type" value="Genomic_DNA"/>
</dbReference>
<evidence type="ECO:0000313" key="2">
    <source>
        <dbReference type="Proteomes" id="UP000287352"/>
    </source>
</evidence>
<protein>
    <recommendedName>
        <fullName evidence="3">Glycoside hydrolase family 42 N-terminal domain-containing protein</fullName>
    </recommendedName>
</protein>
<dbReference type="InterPro" id="IPR017853">
    <property type="entry name" value="GH"/>
</dbReference>